<dbReference type="Proteomes" id="UP000590749">
    <property type="component" value="Unassembled WGS sequence"/>
</dbReference>
<dbReference type="PANTHER" id="PTHR43135">
    <property type="entry name" value="ALPHA-D-RIBOSE 1-METHYLPHOSPHONATE 5-TRIPHOSPHATE DIPHOSPHATASE"/>
    <property type="match status" value="1"/>
</dbReference>
<name>A0A7W5AS01_9ACTN</name>
<dbReference type="InterPro" id="IPR051781">
    <property type="entry name" value="Metallo-dep_Hydrolase"/>
</dbReference>
<comment type="caution">
    <text evidence="2">The sequence shown here is derived from an EMBL/GenBank/DDBJ whole genome shotgun (WGS) entry which is preliminary data.</text>
</comment>
<evidence type="ECO:0000259" key="1">
    <source>
        <dbReference type="Pfam" id="PF01979"/>
    </source>
</evidence>
<dbReference type="GO" id="GO:0016810">
    <property type="term" value="F:hydrolase activity, acting on carbon-nitrogen (but not peptide) bonds"/>
    <property type="evidence" value="ECO:0007669"/>
    <property type="project" value="InterPro"/>
</dbReference>
<dbReference type="Gene3D" id="3.40.50.10910">
    <property type="entry name" value="Amidohydrolase"/>
    <property type="match status" value="1"/>
</dbReference>
<evidence type="ECO:0000313" key="3">
    <source>
        <dbReference type="Proteomes" id="UP000590749"/>
    </source>
</evidence>
<dbReference type="Pfam" id="PF01979">
    <property type="entry name" value="Amidohydro_1"/>
    <property type="match status" value="1"/>
</dbReference>
<dbReference type="PANTHER" id="PTHR43135:SF3">
    <property type="entry name" value="ALPHA-D-RIBOSE 1-METHYLPHOSPHONATE 5-TRIPHOSPHATE DIPHOSPHATASE"/>
    <property type="match status" value="1"/>
</dbReference>
<dbReference type="InterPro" id="IPR006680">
    <property type="entry name" value="Amidohydro-rel"/>
</dbReference>
<reference evidence="2 3" key="1">
    <citation type="submission" date="2020-08" db="EMBL/GenBank/DDBJ databases">
        <title>Genomic Encyclopedia of Type Strains, Phase III (KMG-III): the genomes of soil and plant-associated and newly described type strains.</title>
        <authorList>
            <person name="Whitman W."/>
        </authorList>
    </citation>
    <scope>NUCLEOTIDE SEQUENCE [LARGE SCALE GENOMIC DNA]</scope>
    <source>
        <strain evidence="2 3">CECT 3287</strain>
    </source>
</reference>
<sequence length="374" mass="37961">MTRTLIRDVRVFDGERTVPRSDILIDGARITAPDGRPADTVVDGSGRTLLPGLIDAHTHVADGSLAAALAHGVTTELDMFCMPGNLARQRRLAAVRDDVADLRSAGMLATAPGGHPTQLLVDAGALGDAAGPIDAVTGPADAKRFAADRVAEGADYLKIVVDDGILHGGHFPTLAPATVAALVEAAHAHGLRAIAHAVTAREIAIALEAGVDGLAHVPADLPAGPELSALAARVAAAGVFVVTTLAYFEAITAQAAAADHAKPSAATDAGHAARALHEAGVVLLAGTDANPYVPEHGIAMHRELLLLTGAGMSPEAALAAATSIPARVFGLTDRGHIAPGFRADLLLVDGDPTSDISTTKAIAGVWRGGVRLKP</sequence>
<dbReference type="SUPFAM" id="SSF51338">
    <property type="entry name" value="Composite domain of metallo-dependent hydrolases"/>
    <property type="match status" value="1"/>
</dbReference>
<evidence type="ECO:0000313" key="2">
    <source>
        <dbReference type="EMBL" id="MBB3101240.1"/>
    </source>
</evidence>
<proteinExistence type="predicted"/>
<accession>A0A7W5AS01</accession>
<protein>
    <submittedName>
        <fullName evidence="2">Imidazolonepropionase-like amidohydrolase</fullName>
    </submittedName>
</protein>
<dbReference type="AlphaFoldDB" id="A0A7W5AS01"/>
<dbReference type="RefSeq" id="WP_183227617.1">
    <property type="nucleotide sequence ID" value="NZ_BMPW01000046.1"/>
</dbReference>
<organism evidence="2 3">
    <name type="scientific">Actinoplanes campanulatus</name>
    <dbReference type="NCBI Taxonomy" id="113559"/>
    <lineage>
        <taxon>Bacteria</taxon>
        <taxon>Bacillati</taxon>
        <taxon>Actinomycetota</taxon>
        <taxon>Actinomycetes</taxon>
        <taxon>Micromonosporales</taxon>
        <taxon>Micromonosporaceae</taxon>
        <taxon>Actinoplanes</taxon>
    </lineage>
</organism>
<dbReference type="Gene3D" id="1.20.58.520">
    <property type="entry name" value="Amidohydrolase"/>
    <property type="match status" value="1"/>
</dbReference>
<dbReference type="SUPFAM" id="SSF51556">
    <property type="entry name" value="Metallo-dependent hydrolases"/>
    <property type="match status" value="1"/>
</dbReference>
<keyword evidence="2" id="KW-0378">Hydrolase</keyword>
<dbReference type="InterPro" id="IPR011059">
    <property type="entry name" value="Metal-dep_hydrolase_composite"/>
</dbReference>
<dbReference type="Gene3D" id="2.30.40.10">
    <property type="entry name" value="Urease, subunit C, domain 1"/>
    <property type="match status" value="1"/>
</dbReference>
<dbReference type="Gene3D" id="3.30.110.90">
    <property type="entry name" value="Amidohydrolase"/>
    <property type="match status" value="1"/>
</dbReference>
<keyword evidence="3" id="KW-1185">Reference proteome</keyword>
<dbReference type="InterPro" id="IPR032466">
    <property type="entry name" value="Metal_Hydrolase"/>
</dbReference>
<gene>
    <name evidence="2" type="ORF">FHR83_008968</name>
</gene>
<feature type="domain" description="Amidohydrolase-related" evidence="1">
    <location>
        <begin position="48"/>
        <end position="369"/>
    </location>
</feature>
<dbReference type="EMBL" id="JACHXF010000035">
    <property type="protein sequence ID" value="MBB3101240.1"/>
    <property type="molecule type" value="Genomic_DNA"/>
</dbReference>